<keyword evidence="2" id="KW-1185">Reference proteome</keyword>
<dbReference type="EMBL" id="CAUYUJ010014402">
    <property type="protein sequence ID" value="CAK0840802.1"/>
    <property type="molecule type" value="Genomic_DNA"/>
</dbReference>
<gene>
    <name evidence="1" type="ORF">PCOR1329_LOCUS36148</name>
</gene>
<dbReference type="Proteomes" id="UP001189429">
    <property type="component" value="Unassembled WGS sequence"/>
</dbReference>
<proteinExistence type="predicted"/>
<accession>A0ABN9T7G5</accession>
<protein>
    <submittedName>
        <fullName evidence="1">Uncharacterized protein</fullName>
    </submittedName>
</protein>
<comment type="caution">
    <text evidence="1">The sequence shown here is derived from an EMBL/GenBank/DDBJ whole genome shotgun (WGS) entry which is preliminary data.</text>
</comment>
<evidence type="ECO:0000313" key="2">
    <source>
        <dbReference type="Proteomes" id="UP001189429"/>
    </source>
</evidence>
<feature type="non-terminal residue" evidence="1">
    <location>
        <position position="172"/>
    </location>
</feature>
<sequence length="172" mass="19469">DIESSQGEVDEVAAARSLVELFQSKAVANMLGMKGHTDMESTMNELQQSIDENGQLKGPQRWVVTPSMKQQAEAAAEDGDEVTQAEYDFWKDVEKNNFAVPTDGKVSPMASRWQRAYEGDASLKKRYDSISGVKINKRKAEFRRSWALDKFKKLKVTKSYTAIDKKQEFQHA</sequence>
<evidence type="ECO:0000313" key="1">
    <source>
        <dbReference type="EMBL" id="CAK0840802.1"/>
    </source>
</evidence>
<name>A0ABN9T7G5_9DINO</name>
<organism evidence="1 2">
    <name type="scientific">Prorocentrum cordatum</name>
    <dbReference type="NCBI Taxonomy" id="2364126"/>
    <lineage>
        <taxon>Eukaryota</taxon>
        <taxon>Sar</taxon>
        <taxon>Alveolata</taxon>
        <taxon>Dinophyceae</taxon>
        <taxon>Prorocentrales</taxon>
        <taxon>Prorocentraceae</taxon>
        <taxon>Prorocentrum</taxon>
    </lineage>
</organism>
<feature type="non-terminal residue" evidence="1">
    <location>
        <position position="1"/>
    </location>
</feature>
<reference evidence="1" key="1">
    <citation type="submission" date="2023-10" db="EMBL/GenBank/DDBJ databases">
        <authorList>
            <person name="Chen Y."/>
            <person name="Shah S."/>
            <person name="Dougan E. K."/>
            <person name="Thang M."/>
            <person name="Chan C."/>
        </authorList>
    </citation>
    <scope>NUCLEOTIDE SEQUENCE [LARGE SCALE GENOMIC DNA]</scope>
</reference>